<dbReference type="CDD" id="cd05233">
    <property type="entry name" value="SDR_c"/>
    <property type="match status" value="1"/>
</dbReference>
<evidence type="ECO:0000256" key="3">
    <source>
        <dbReference type="ARBA" id="ARBA00023002"/>
    </source>
</evidence>
<keyword evidence="3" id="KW-0560">Oxidoreductase</keyword>
<dbReference type="AlphaFoldDB" id="A0A0C2F3Y2"/>
<keyword evidence="2" id="KW-0521">NADP</keyword>
<gene>
    <name evidence="4" type="ORF">SPBR_04415</name>
</gene>
<dbReference type="InterPro" id="IPR020904">
    <property type="entry name" value="Sc_DH/Rdtase_CS"/>
</dbReference>
<reference evidence="4 5" key="1">
    <citation type="journal article" date="2014" name="BMC Genomics">
        <title>Comparative genomics of the major fungal agents of human and animal Sporotrichosis: Sporothrix schenckii and Sporothrix brasiliensis.</title>
        <authorList>
            <person name="Teixeira M.M."/>
            <person name="de Almeida L.G."/>
            <person name="Kubitschek-Barreira P."/>
            <person name="Alves F.L."/>
            <person name="Kioshima E.S."/>
            <person name="Abadio A.K."/>
            <person name="Fernandes L."/>
            <person name="Derengowski L.S."/>
            <person name="Ferreira K.S."/>
            <person name="Souza R.C."/>
            <person name="Ruiz J.C."/>
            <person name="de Andrade N.C."/>
            <person name="Paes H.C."/>
            <person name="Nicola A.M."/>
            <person name="Albuquerque P."/>
            <person name="Gerber A.L."/>
            <person name="Martins V.P."/>
            <person name="Peconick L.D."/>
            <person name="Neto A.V."/>
            <person name="Chaucanez C.B."/>
            <person name="Silva P.A."/>
            <person name="Cunha O.L."/>
            <person name="de Oliveira F.F."/>
            <person name="dos Santos T.C."/>
            <person name="Barros A.L."/>
            <person name="Soares M.A."/>
            <person name="de Oliveira L.M."/>
            <person name="Marini M.M."/>
            <person name="Villalobos-Duno H."/>
            <person name="Cunha M.M."/>
            <person name="de Hoog S."/>
            <person name="da Silveira J.F."/>
            <person name="Henrissat B."/>
            <person name="Nino-Vega G.A."/>
            <person name="Cisalpino P.S."/>
            <person name="Mora-Montes H.M."/>
            <person name="Almeida S.R."/>
            <person name="Stajich J.E."/>
            <person name="Lopes-Bezerra L.M."/>
            <person name="Vasconcelos A.T."/>
            <person name="Felipe M.S."/>
        </authorList>
    </citation>
    <scope>NUCLEOTIDE SEQUENCE [LARGE SCALE GENOMIC DNA]</scope>
    <source>
        <strain evidence="4 5">5110</strain>
    </source>
</reference>
<dbReference type="SUPFAM" id="SSF51735">
    <property type="entry name" value="NAD(P)-binding Rossmann-fold domains"/>
    <property type="match status" value="1"/>
</dbReference>
<comment type="caution">
    <text evidence="4">The sequence shown here is derived from an EMBL/GenBank/DDBJ whole genome shotgun (WGS) entry which is preliminary data.</text>
</comment>
<dbReference type="InterPro" id="IPR002347">
    <property type="entry name" value="SDR_fam"/>
</dbReference>
<dbReference type="RefSeq" id="XP_040621629.1">
    <property type="nucleotide sequence ID" value="XM_040762698.1"/>
</dbReference>
<dbReference type="OrthoDB" id="1669814at2759"/>
<dbReference type="PRINTS" id="PR00080">
    <property type="entry name" value="SDRFAMILY"/>
</dbReference>
<protein>
    <submittedName>
        <fullName evidence="4">3-oxoacyl</fullName>
    </submittedName>
</protein>
<dbReference type="VEuPathDB" id="FungiDB:SPBR_04415"/>
<keyword evidence="5" id="KW-1185">Reference proteome</keyword>
<dbReference type="EMBL" id="AWTV01000005">
    <property type="protein sequence ID" value="KIH93619.1"/>
    <property type="molecule type" value="Genomic_DNA"/>
</dbReference>
<evidence type="ECO:0000313" key="4">
    <source>
        <dbReference type="EMBL" id="KIH93619.1"/>
    </source>
</evidence>
<dbReference type="Pfam" id="PF13561">
    <property type="entry name" value="adh_short_C2"/>
    <property type="match status" value="1"/>
</dbReference>
<dbReference type="FunFam" id="3.40.50.720:FF:000084">
    <property type="entry name" value="Short-chain dehydrogenase reductase"/>
    <property type="match status" value="1"/>
</dbReference>
<dbReference type="HOGENOM" id="CLU_010194_1_0_1"/>
<dbReference type="Gene3D" id="3.40.50.720">
    <property type="entry name" value="NAD(P)-binding Rossmann-like Domain"/>
    <property type="match status" value="1"/>
</dbReference>
<name>A0A0C2F3Y2_9PEZI</name>
<dbReference type="GeneID" id="63677619"/>
<proteinExistence type="inferred from homology"/>
<dbReference type="PRINTS" id="PR00081">
    <property type="entry name" value="GDHRDH"/>
</dbReference>
<dbReference type="PANTHER" id="PTHR24321:SF8">
    <property type="entry name" value="ESTRADIOL 17-BETA-DEHYDROGENASE 8-RELATED"/>
    <property type="match status" value="1"/>
</dbReference>
<dbReference type="Proteomes" id="UP000031575">
    <property type="component" value="Unassembled WGS sequence"/>
</dbReference>
<accession>A0A0C2F3Y2</accession>
<organism evidence="4 5">
    <name type="scientific">Sporothrix brasiliensis 5110</name>
    <dbReference type="NCBI Taxonomy" id="1398154"/>
    <lineage>
        <taxon>Eukaryota</taxon>
        <taxon>Fungi</taxon>
        <taxon>Dikarya</taxon>
        <taxon>Ascomycota</taxon>
        <taxon>Pezizomycotina</taxon>
        <taxon>Sordariomycetes</taxon>
        <taxon>Sordariomycetidae</taxon>
        <taxon>Ophiostomatales</taxon>
        <taxon>Ophiostomataceae</taxon>
        <taxon>Sporothrix</taxon>
    </lineage>
</organism>
<dbReference type="InterPro" id="IPR036291">
    <property type="entry name" value="NAD(P)-bd_dom_sf"/>
</dbReference>
<comment type="similarity">
    <text evidence="1">Belongs to the short-chain dehydrogenases/reductases (SDR) family.</text>
</comment>
<sequence>MPVIKGSNIVVTGAASGIGLATAQLLAKQGANLSLADVQVDLLKEAVALAEADAKAAGHTIKVHSAVVDVRDRKAVDAWIADAVAALGRLDGAANIAGVFKSNYKNSVADEDEDNWDFTIAVNLTGLMHCMRAQTASMREKGIHGDASIVNAASIMGIMGAIGSAAYCSSKHGVVGLTRSTCKEVGKQGIRVNCVAPGFVDTPMLRASLAARGGKSTATTAPEAVAVGRTGQPSEVAEVVVFLLSSNASYVSGQCISVDGGWNC</sequence>
<evidence type="ECO:0000313" key="5">
    <source>
        <dbReference type="Proteomes" id="UP000031575"/>
    </source>
</evidence>
<dbReference type="PROSITE" id="PS00061">
    <property type="entry name" value="ADH_SHORT"/>
    <property type="match status" value="1"/>
</dbReference>
<dbReference type="GO" id="GO:0016491">
    <property type="term" value="F:oxidoreductase activity"/>
    <property type="evidence" value="ECO:0007669"/>
    <property type="project" value="UniProtKB-KW"/>
</dbReference>
<evidence type="ECO:0000256" key="1">
    <source>
        <dbReference type="ARBA" id="ARBA00006484"/>
    </source>
</evidence>
<evidence type="ECO:0000256" key="2">
    <source>
        <dbReference type="ARBA" id="ARBA00022857"/>
    </source>
</evidence>
<dbReference type="PANTHER" id="PTHR24321">
    <property type="entry name" value="DEHYDROGENASES, SHORT CHAIN"/>
    <property type="match status" value="1"/>
</dbReference>